<dbReference type="InterPro" id="IPR019405">
    <property type="entry name" value="Lactonase_7-beta_prop"/>
</dbReference>
<dbReference type="InterPro" id="IPR051200">
    <property type="entry name" value="Host-pathogen_enzymatic-act"/>
</dbReference>
<feature type="region of interest" description="Disordered" evidence="3">
    <location>
        <begin position="1852"/>
        <end position="1881"/>
    </location>
</feature>
<feature type="chain" id="PRO_5038820804" description="SLH domain-containing protein" evidence="4">
    <location>
        <begin position="20"/>
        <end position="3049"/>
    </location>
</feature>
<feature type="region of interest" description="Disordered" evidence="3">
    <location>
        <begin position="1633"/>
        <end position="1670"/>
    </location>
</feature>
<dbReference type="EMBL" id="RBZM01000017">
    <property type="protein sequence ID" value="RKP44814.1"/>
    <property type="molecule type" value="Genomic_DNA"/>
</dbReference>
<keyword evidence="7" id="KW-1185">Reference proteome</keyword>
<feature type="region of interest" description="Disordered" evidence="3">
    <location>
        <begin position="1523"/>
        <end position="1548"/>
    </location>
</feature>
<dbReference type="SUPFAM" id="SSF50969">
    <property type="entry name" value="YVTN repeat-like/Quinoprotein amine dehydrogenase"/>
    <property type="match status" value="1"/>
</dbReference>
<dbReference type="InterPro" id="IPR001119">
    <property type="entry name" value="SLH_dom"/>
</dbReference>
<organism evidence="6 7">
    <name type="scientific">Cohnella endophytica</name>
    <dbReference type="NCBI Taxonomy" id="2419778"/>
    <lineage>
        <taxon>Bacteria</taxon>
        <taxon>Bacillati</taxon>
        <taxon>Bacillota</taxon>
        <taxon>Bacilli</taxon>
        <taxon>Bacillales</taxon>
        <taxon>Paenibacillaceae</taxon>
        <taxon>Cohnella</taxon>
    </lineage>
</organism>
<feature type="region of interest" description="Disordered" evidence="3">
    <location>
        <begin position="1749"/>
        <end position="1776"/>
    </location>
</feature>
<feature type="compositionally biased region" description="Pro residues" evidence="3">
    <location>
        <begin position="1855"/>
        <end position="1869"/>
    </location>
</feature>
<dbReference type="NCBIfam" id="TIGR02543">
    <property type="entry name" value="List_Bact_rpt"/>
    <property type="match status" value="2"/>
</dbReference>
<evidence type="ECO:0000313" key="6">
    <source>
        <dbReference type="EMBL" id="RKP44814.1"/>
    </source>
</evidence>
<dbReference type="InterPro" id="IPR046780">
    <property type="entry name" value="aBig_2"/>
</dbReference>
<evidence type="ECO:0000256" key="3">
    <source>
        <dbReference type="SAM" id="MobiDB-lite"/>
    </source>
</evidence>
<feature type="domain" description="SLH" evidence="5">
    <location>
        <begin position="2990"/>
        <end position="3049"/>
    </location>
</feature>
<name>A0A494X9D8_9BACL</name>
<feature type="compositionally biased region" description="Pro residues" evidence="3">
    <location>
        <begin position="1749"/>
        <end position="1760"/>
    </location>
</feature>
<comment type="subcellular location">
    <subcellularLocation>
        <location evidence="1">Cell envelope</location>
    </subcellularLocation>
</comment>
<keyword evidence="2 4" id="KW-0732">Signal</keyword>
<feature type="compositionally biased region" description="Pro residues" evidence="3">
    <location>
        <begin position="1639"/>
        <end position="1654"/>
    </location>
</feature>
<sequence length="3049" mass="321493">MKRIAYRTIVMLTLFSMLAGVLPTGLGTVSAAAESASAFQKAYIASMSSNKVDVVDLTNNTVEKGKITVGSQPVSAAVNPNGKQVLVSNTGSGTVSVIDPATDTVVKTITVGGGPQGIAFNADGSKAYVANKSGNSISVIDTAKLSVSHTIADIRSPGALAVAGNQLFSTSSWGSFVEMIDMDNETTYTIMVGGSPSGISADPWGQKLYVANTSSNDVSVINPANGYVEATIDLGTGASPSATEVSPDGKYVYVTLKGKNQVAIIDTETNKRVPSGEFSVGSGPMLIGLSADGNLAYSVNGSDNTFNVYDLTAKANKATLTISGGSNMVGSFMITTAARERTARYTVSFDSRSGSAVAPISNIPSGSLMAEPFEPSREGYLFGGWYTEPSLTKIWNSQTDIVRSDMTLYAKWTSPPNPDPSVFQKVYVPNMLGMNKGVIDVVDLSSGKLLGSLELDSSTLAARMNPNGKQVFVVLSGNGNDGGVAVIDPQSGTNLGAVIKRINLFPDSSFPRTIGFSADGSKAYVFDPVKGVLTVINTETLTVDKVLEGFTKHQSYVPTMMVTIGTKLYLSMQGVISIIDTNTDNIVGGFSLGTSNVNYLSVNPNGSKIYATDPETGTVTVINVAKKTFVSQSVFGKPADFGSSAVSADEKYLYIARRTQGGIRPFDIQTNKLENYPIETQNTLQTFTVEMSADGKYLYTVERAPFHDIGLHLGVINIIDTATRAVVNTIKLGHDITMLYGPIFGTSGIIPFPSQGYGVTFDSRSGSAVDPIAGVEDGEKIVAPTDPTRQGYAFGGWYTDTTFSNEWNFANDTVKASMTLYARWLNTTELKVTKLSPLDNATNVPQDTALTITFNDDVAAVPGKYLTIREPDRTSYGEGRVAGAVKAKILVADTSKVTIDGAVVTVNPGVNLGKGTSGGHYYVVIDEGAFRDAHGKGNAYAGLGGNVTYDNVFSDDGVPTDVEIDESPWSFKTATATPTVIAVTAYSPANGATNVPIDQELTLTFNQNVKAVAGKNMRIKRVSDNSVLREFSVVDLSRMSVSGNRAKTSLTPLDSDGYLAYNTAYYVEIDAGAFKNAFDMPYAGIVGKTTWTFTTGGKPPAPGFWPIPIPKPGPWPKTTEIPDVTPVAGNHLLVKVSSSLIATPNVGDNVPTGTGVIDPYVKGTAIPGVDAKVNRYIGLYEATSAGKVVKFLLIVLNEKDVTPEPVPVPGFNPVPEPEPGPDPETTDIPNVSPVTGNHLVVKVSSSLIATPNVGDDAPTGSGVIDPYVKGTAISGVDAKVNRYIGLYEVTSAGKVVKFRLIVLNDEDVNPGPKPEPVPGFNPVPEPEPGPDPETTDIPNVSPVTGNHLVVKVSSSLIATPNVGDNAPTGTGVIDPYVKGAAIPGVDAKVNRYIGLYEATSTGKVVKFRLIVLNEKDVTPEPEPVPGFNPVPEPEPGPDPETTDIPNVSPVTGNHLVVKVSSSLIATPNVGDDAPTGSGVIDPYVKGTAISGVDAKVNRYIGLYEVTSAGKVVKFRLIVLNDEDVNPGPKPEPVPGFNPVPEPEPGPDPETTDIPNVSPVTGNHLVVKVSSSLIATPNVGDNAPTGTGVIDPYVKGAAIPGVDAKVNRYIGLYEVDAVGKVVKFHLIVLNEEDVDSGTPQPEPAPVPGFTPVPKPKPGKKPGTTGIPNVTTGTDNHLVVKVSSVIIETPNIGDLGPSGNNVITPYTSGEDIPGVDAKVNRYIGLYEVDAAGKVVKFRLIVLNEDDVSPPIPAPGFTPAPKPKPGKKPGTTGIPNVTTGTDNHLVVKVSSVIIETPNIGDHAPSGDNVISPYTSGDDIPGVDAKVNRYIGLYEVDAAGKVVKFRLIVLNEDDVSKPTPAPGFTPAPKPAPGTKPGTTGIPDVTTEAGNRLIVKISSSVIETPNEGDDAPTGTGVIDPYTSGADIPGVDAKVNRYIGVYEVDAAGKVVKFRLIVLNEDDVSPSTPAPGFTPVPKPKPGKKPGTAGIPNVTTGADNHLVVKVSSVIIETPNIGDHAPSGDNVISPYTSGDDIPGVDAKVNRYIGLYEVDAAGKVVKFRLIVLNEDDVSKPTPAPGFTPAPKPAPGNKPGTTGIPDVTPGTGNHLVLKVTNGVIGTPNIGDDAPTGTGVIDPYTTGDDIPGADAKVNRYIGVYEVDADGKVVKFHLIVLNDEDISPVSGYLKQDQELLAIGYQTGDNENHVTKTLYLPAKGQSGKTSITWTTDDADHVRNNGRISRPGVDDQDVFVTLTAMIKDDTTGAVTTKVFVVKVMKMTDEDAVREAARNLTVDNGFAFAQGDTWESVTRDVLLLGQGLYGTSIAWSSADTATIAIAMKDGQANAVVHRPQSRDTHVVVTATISRGTASVTKTFLLVVNNLTVTKVDDETRKPTARKAEATVNPDGTPSSDQFVILRTKLSDGTNIDTVIVDPAKLEQLADRFNPGDAQEKNRTVELRMSQPSGSPADEIAVEIPSSAISALADRNGLLVIRTDEGSIKLDSNALKRLADQGTDLYFRLVPVQNNAEQHEANDALHADSQVKTAAQGKPIQLLGIPRKIETNLTGSPTKVVLPLNGSLLSGRDPSSLRVFVEHTDGTKELLTGVIQYENGNPVGIEIEINRFSRFQIISFDEIKTNNGGSAGAARKLIDLILNGALQRDTASLNETAPNAARIIVDNEAIIGRLTAAPTGSVLTVPQVTEASSVDVVLNGKLLKRLVQLAGTLRIETALGSYTVPVTALNSDKLFAALGNPEKLEDVSITFTISPADPSTAEKMKELAKKKGAALTGSPIRFAIRAELNGKTVSVDQFDRYVQREIRLPDGTQPSEATTAVSIALDGSLLHMPTRFESRGGKRFAVISSLYNGPFALIGQKISFSDAKGHWAAATINDLATRNVVTGTTIGKFEPNRSITRAEFAAILVRALGLKNSAGEGARFSDVRKTDWFYDAVAAASEFKLVNGYADGKFKPTALITRQEAMAMLARAMKVTGLHKELQPETEKSLLASFTDAKEADKWALASVAETLEAAIVQGRAKQELAPKAQIKRAEVATMILRLLRASNLI</sequence>
<dbReference type="Pfam" id="PF20578">
    <property type="entry name" value="aBig_2"/>
    <property type="match status" value="2"/>
</dbReference>
<dbReference type="Pfam" id="PF00395">
    <property type="entry name" value="SLH"/>
    <property type="match status" value="3"/>
</dbReference>
<feature type="compositionally biased region" description="Pro residues" evidence="3">
    <location>
        <begin position="1311"/>
        <end position="1327"/>
    </location>
</feature>
<dbReference type="Gene3D" id="2.60.40.4270">
    <property type="entry name" value="Listeria-Bacteroides repeat domain"/>
    <property type="match status" value="2"/>
</dbReference>
<proteinExistence type="predicted"/>
<dbReference type="GO" id="GO:0030313">
    <property type="term" value="C:cell envelope"/>
    <property type="evidence" value="ECO:0007669"/>
    <property type="project" value="UniProtKB-SubCell"/>
</dbReference>
<dbReference type="InterPro" id="IPR011044">
    <property type="entry name" value="Quino_amine_DH_bsu"/>
</dbReference>
<feature type="region of interest" description="Disordered" evidence="3">
    <location>
        <begin position="1418"/>
        <end position="1444"/>
    </location>
</feature>
<dbReference type="Pfam" id="PF10282">
    <property type="entry name" value="Lactonase"/>
    <property type="match status" value="1"/>
</dbReference>
<feature type="region of interest" description="Disordered" evidence="3">
    <location>
        <begin position="1959"/>
        <end position="1988"/>
    </location>
</feature>
<dbReference type="InterPro" id="IPR015943">
    <property type="entry name" value="WD40/YVTN_repeat-like_dom_sf"/>
</dbReference>
<dbReference type="Pfam" id="PF13205">
    <property type="entry name" value="Big_5"/>
    <property type="match status" value="2"/>
</dbReference>
<dbReference type="PANTHER" id="PTHR47197:SF3">
    <property type="entry name" value="DIHYDRO-HEME D1 DEHYDROGENASE"/>
    <property type="match status" value="1"/>
</dbReference>
<evidence type="ECO:0000256" key="2">
    <source>
        <dbReference type="ARBA" id="ARBA00022729"/>
    </source>
</evidence>
<protein>
    <recommendedName>
        <fullName evidence="5">SLH domain-containing protein</fullName>
    </recommendedName>
</protein>
<dbReference type="InterPro" id="IPR040751">
    <property type="entry name" value="SbsC_C"/>
</dbReference>
<dbReference type="RefSeq" id="WP_120980040.1">
    <property type="nucleotide sequence ID" value="NZ_RBZM01000017.1"/>
</dbReference>
<dbReference type="InterPro" id="IPR011964">
    <property type="entry name" value="YVTN_b-propeller_repeat"/>
</dbReference>
<dbReference type="PANTHER" id="PTHR47197">
    <property type="entry name" value="PROTEIN NIRF"/>
    <property type="match status" value="1"/>
</dbReference>
<accession>A0A494X9D8</accession>
<dbReference type="Pfam" id="PF09479">
    <property type="entry name" value="Flg_new"/>
    <property type="match status" value="2"/>
</dbReference>
<dbReference type="InterPro" id="IPR042229">
    <property type="entry name" value="Listeria/Bacterioides_rpt_sf"/>
</dbReference>
<comment type="caution">
    <text evidence="6">The sequence shown here is derived from an EMBL/GenBank/DDBJ whole genome shotgun (WGS) entry which is preliminary data.</text>
</comment>
<dbReference type="NCBIfam" id="TIGR02276">
    <property type="entry name" value="beta_rpt_yvtn"/>
    <property type="match status" value="2"/>
</dbReference>
<feature type="region of interest" description="Disordered" evidence="3">
    <location>
        <begin position="2064"/>
        <end position="2086"/>
    </location>
</feature>
<feature type="domain" description="SLH" evidence="5">
    <location>
        <begin position="2858"/>
        <end position="2921"/>
    </location>
</feature>
<reference evidence="6 7" key="1">
    <citation type="submission" date="2018-10" db="EMBL/GenBank/DDBJ databases">
        <title>Cohnella sp. M2MS4P-1, whole genome shotgun sequence.</title>
        <authorList>
            <person name="Tuo L."/>
        </authorList>
    </citation>
    <scope>NUCLEOTIDE SEQUENCE [LARGE SCALE GENOMIC DNA]</scope>
    <source>
        <strain evidence="6 7">M2MS4P-1</strain>
    </source>
</reference>
<dbReference type="Gene3D" id="2.130.10.10">
    <property type="entry name" value="YVTN repeat-like/Quinoprotein amine dehydrogenase"/>
    <property type="match status" value="4"/>
</dbReference>
<feature type="compositionally biased region" description="Pro residues" evidence="3">
    <location>
        <begin position="2067"/>
        <end position="2081"/>
    </location>
</feature>
<evidence type="ECO:0000256" key="1">
    <source>
        <dbReference type="ARBA" id="ARBA00004196"/>
    </source>
</evidence>
<evidence type="ECO:0000256" key="4">
    <source>
        <dbReference type="SAM" id="SignalP"/>
    </source>
</evidence>
<feature type="domain" description="SLH" evidence="5">
    <location>
        <begin position="2923"/>
        <end position="2982"/>
    </location>
</feature>
<feature type="region of interest" description="Disordered" evidence="3">
    <location>
        <begin position="1307"/>
        <end position="1333"/>
    </location>
</feature>
<dbReference type="Proteomes" id="UP000282076">
    <property type="component" value="Unassembled WGS sequence"/>
</dbReference>
<dbReference type="OrthoDB" id="283370at2"/>
<dbReference type="InterPro" id="IPR011048">
    <property type="entry name" value="Haem_d1_sf"/>
</dbReference>
<evidence type="ECO:0000259" key="5">
    <source>
        <dbReference type="PROSITE" id="PS51272"/>
    </source>
</evidence>
<evidence type="ECO:0000313" key="7">
    <source>
        <dbReference type="Proteomes" id="UP000282076"/>
    </source>
</evidence>
<feature type="compositionally biased region" description="Pro residues" evidence="3">
    <location>
        <begin position="1961"/>
        <end position="1972"/>
    </location>
</feature>
<feature type="signal peptide" evidence="4">
    <location>
        <begin position="1"/>
        <end position="19"/>
    </location>
</feature>
<feature type="compositionally biased region" description="Pro residues" evidence="3">
    <location>
        <begin position="1420"/>
        <end position="1434"/>
    </location>
</feature>
<dbReference type="Pfam" id="PF18316">
    <property type="entry name" value="S-l_SbsC_C"/>
    <property type="match status" value="10"/>
</dbReference>
<feature type="compositionally biased region" description="Pro residues" evidence="3">
    <location>
        <begin position="1527"/>
        <end position="1543"/>
    </location>
</feature>
<dbReference type="SUPFAM" id="SSF51004">
    <property type="entry name" value="C-terminal (heme d1) domain of cytochrome cd1-nitrite reductase"/>
    <property type="match status" value="1"/>
</dbReference>
<dbReference type="InterPro" id="IPR013378">
    <property type="entry name" value="InlB-like_B-rpt"/>
</dbReference>
<dbReference type="PROSITE" id="PS51272">
    <property type="entry name" value="SLH"/>
    <property type="match status" value="3"/>
</dbReference>
<dbReference type="InterPro" id="IPR032812">
    <property type="entry name" value="SbsA_Ig"/>
</dbReference>
<gene>
    <name evidence="6" type="ORF">D7Z26_26475</name>
</gene>